<protein>
    <recommendedName>
        <fullName evidence="3">Co-chaperone DjlA N-terminal domain-containing protein</fullName>
    </recommendedName>
</protein>
<dbReference type="EMBL" id="CP014646">
    <property type="protein sequence ID" value="AMO38298.1"/>
    <property type="molecule type" value="Genomic_DNA"/>
</dbReference>
<sequence length="135" mass="14888">MRHYETDSSPAAARLLALTVLADGGLDRNELDAMMQADLARRLSIGRVEFERILREYCDDLLLSANYLDGVRLKVADEVLDLLLEDITDPALQRALLRTMQDIVSADGVETSAEVEVLARALQKWGAYPDGGALN</sequence>
<gene>
    <name evidence="1" type="ORF">AC731_015965</name>
</gene>
<evidence type="ECO:0000313" key="1">
    <source>
        <dbReference type="EMBL" id="AMO38298.1"/>
    </source>
</evidence>
<organism evidence="1 2">
    <name type="scientific">Thauera humireducens</name>
    <dbReference type="NCBI Taxonomy" id="1134435"/>
    <lineage>
        <taxon>Bacteria</taxon>
        <taxon>Pseudomonadati</taxon>
        <taxon>Pseudomonadota</taxon>
        <taxon>Betaproteobacteria</taxon>
        <taxon>Rhodocyclales</taxon>
        <taxon>Zoogloeaceae</taxon>
        <taxon>Thauera</taxon>
    </lineage>
</organism>
<dbReference type="SUPFAM" id="SSF158682">
    <property type="entry name" value="TerB-like"/>
    <property type="match status" value="1"/>
</dbReference>
<dbReference type="RefSeq" id="WP_004260290.1">
    <property type="nucleotide sequence ID" value="NZ_CP014646.1"/>
</dbReference>
<dbReference type="AlphaFoldDB" id="A0A127K8K3"/>
<dbReference type="Proteomes" id="UP000036902">
    <property type="component" value="Chromosome"/>
</dbReference>
<proteinExistence type="predicted"/>
<reference evidence="2" key="1">
    <citation type="submission" date="2016-03" db="EMBL/GenBank/DDBJ databases">
        <authorList>
            <person name="Ma C."/>
            <person name="Zhou S."/>
            <person name="Yang G."/>
        </authorList>
    </citation>
    <scope>NUCLEOTIDE SEQUENCE [LARGE SCALE GENOMIC DNA]</scope>
    <source>
        <strain evidence="2">SgZ-1</strain>
    </source>
</reference>
<dbReference type="STRING" id="1134435.AC731_015965"/>
<accession>A0A127K8K3</accession>
<evidence type="ECO:0000313" key="2">
    <source>
        <dbReference type="Proteomes" id="UP000036902"/>
    </source>
</evidence>
<dbReference type="KEGG" id="thu:AC731_015965"/>
<dbReference type="Gene3D" id="1.10.3680.10">
    <property type="entry name" value="TerB-like"/>
    <property type="match status" value="1"/>
</dbReference>
<name>A0A127K8K3_9RHOO</name>
<dbReference type="InterPro" id="IPR029024">
    <property type="entry name" value="TerB-like"/>
</dbReference>
<evidence type="ECO:0008006" key="3">
    <source>
        <dbReference type="Google" id="ProtNLM"/>
    </source>
</evidence>
<keyword evidence="2" id="KW-1185">Reference proteome</keyword>